<dbReference type="GeneID" id="26243511"/>
<name>A0A7D5YWK7_9HYPO</name>
<evidence type="ECO:0000256" key="1">
    <source>
        <dbReference type="SAM" id="MobiDB-lite"/>
    </source>
</evidence>
<dbReference type="Proteomes" id="UP000510686">
    <property type="component" value="Chromosome 7"/>
</dbReference>
<keyword evidence="3" id="KW-1185">Reference proteome</keyword>
<proteinExistence type="predicted"/>
<protein>
    <submittedName>
        <fullName evidence="2">Uncharacterized protein</fullName>
    </submittedName>
</protein>
<dbReference type="AlphaFoldDB" id="A0A7D5YWK7"/>
<gene>
    <name evidence="2" type="ORF">G6M90_00g107140</name>
</gene>
<evidence type="ECO:0000313" key="2">
    <source>
        <dbReference type="EMBL" id="QLI74240.1"/>
    </source>
</evidence>
<dbReference type="KEGG" id="mbrn:26243511"/>
<accession>A0A7D5YWK7</accession>
<dbReference type="EMBL" id="CP058938">
    <property type="protein sequence ID" value="QLI74240.1"/>
    <property type="molecule type" value="Genomic_DNA"/>
</dbReference>
<evidence type="ECO:0000313" key="3">
    <source>
        <dbReference type="Proteomes" id="UP000510686"/>
    </source>
</evidence>
<feature type="compositionally biased region" description="Low complexity" evidence="1">
    <location>
        <begin position="14"/>
        <end position="26"/>
    </location>
</feature>
<feature type="region of interest" description="Disordered" evidence="1">
    <location>
        <begin position="14"/>
        <end position="41"/>
    </location>
</feature>
<organism evidence="2 3">
    <name type="scientific">Metarhizium brunneum</name>
    <dbReference type="NCBI Taxonomy" id="500148"/>
    <lineage>
        <taxon>Eukaryota</taxon>
        <taxon>Fungi</taxon>
        <taxon>Dikarya</taxon>
        <taxon>Ascomycota</taxon>
        <taxon>Pezizomycotina</taxon>
        <taxon>Sordariomycetes</taxon>
        <taxon>Hypocreomycetidae</taxon>
        <taxon>Hypocreales</taxon>
        <taxon>Clavicipitaceae</taxon>
        <taxon>Metarhizium</taxon>
    </lineage>
</organism>
<dbReference type="OrthoDB" id="4940856at2759"/>
<dbReference type="RefSeq" id="XP_014544124.1">
    <property type="nucleotide sequence ID" value="XM_014688638.1"/>
</dbReference>
<sequence>MPLRFRAWLRANSTTETSKTWETSGTDTKIAPTPSTPRSPPPPYEACIFQGATAPPVVSPPPISDQATLPLLRANNLRRQDETRILKILDHVLKHANDGLARRGDNGKTAAAIADAVQEGSIAAAVTVRKTFTETRSGKLDNDVSEGCRKVADAVIAATAATLVANRLSTAGIAADCISFAAQMAAKNKKGELVPLAVANQLGFTAAGVAAAISARIITGNLCLGDIPLPSRSQLLLET</sequence>
<reference evidence="2 3" key="1">
    <citation type="submission" date="2020-07" db="EMBL/GenBank/DDBJ databases">
        <title>Telomere length de novo assembly of all 7 chromosomes of the fungus, Metarhizium brunneum, using a novel assembly pipeline.</title>
        <authorList>
            <person name="Saud z."/>
            <person name="Kortsinoglou A."/>
            <person name="Kouvelis V.N."/>
            <person name="Butt T.M."/>
        </authorList>
    </citation>
    <scope>NUCLEOTIDE SEQUENCE [LARGE SCALE GENOMIC DNA]</scope>
    <source>
        <strain evidence="2 3">4556</strain>
    </source>
</reference>